<dbReference type="Gene3D" id="2.60.40.1120">
    <property type="entry name" value="Carboxypeptidase-like, regulatory domain"/>
    <property type="match status" value="1"/>
</dbReference>
<dbReference type="EMBL" id="JBDKWZ010000003">
    <property type="protein sequence ID" value="MEN7547709.1"/>
    <property type="molecule type" value="Genomic_DNA"/>
</dbReference>
<dbReference type="GO" id="GO:0030246">
    <property type="term" value="F:carbohydrate binding"/>
    <property type="evidence" value="ECO:0007669"/>
    <property type="project" value="InterPro"/>
</dbReference>
<comment type="caution">
    <text evidence="4">The sequence shown here is derived from an EMBL/GenBank/DDBJ whole genome shotgun (WGS) entry which is preliminary data.</text>
</comment>
<dbReference type="Proteomes" id="UP001403385">
    <property type="component" value="Unassembled WGS sequence"/>
</dbReference>
<dbReference type="Pfam" id="PF13205">
    <property type="entry name" value="Big_5"/>
    <property type="match status" value="1"/>
</dbReference>
<evidence type="ECO:0000313" key="5">
    <source>
        <dbReference type="Proteomes" id="UP001403385"/>
    </source>
</evidence>
<reference evidence="4 5" key="1">
    <citation type="submission" date="2024-04" db="EMBL/GenBank/DDBJ databases">
        <title>Novel genus in family Flammeovirgaceae.</title>
        <authorList>
            <person name="Nguyen T.H."/>
            <person name="Vuong T.Q."/>
            <person name="Le H."/>
            <person name="Kim S.-G."/>
        </authorList>
    </citation>
    <scope>NUCLEOTIDE SEQUENCE [LARGE SCALE GENOMIC DNA]</scope>
    <source>
        <strain evidence="4 5">JCM 23209</strain>
    </source>
</reference>
<evidence type="ECO:0000256" key="1">
    <source>
        <dbReference type="ARBA" id="ARBA00022729"/>
    </source>
</evidence>
<keyword evidence="1" id="KW-0732">Signal</keyword>
<evidence type="ECO:0000259" key="3">
    <source>
        <dbReference type="Pfam" id="PF13205"/>
    </source>
</evidence>
<proteinExistence type="predicted"/>
<keyword evidence="5" id="KW-1185">Reference proteome</keyword>
<dbReference type="RefSeq" id="WP_346820494.1">
    <property type="nucleotide sequence ID" value="NZ_JBDKWZ010000003.1"/>
</dbReference>
<dbReference type="InterPro" id="IPR013784">
    <property type="entry name" value="Carb-bd-like_fold"/>
</dbReference>
<feature type="region of interest" description="Disordered" evidence="2">
    <location>
        <begin position="12"/>
        <end position="32"/>
    </location>
</feature>
<dbReference type="InterPro" id="IPR032812">
    <property type="entry name" value="SbsA_Ig"/>
</dbReference>
<name>A0AAW9RSG4_9BACT</name>
<dbReference type="SUPFAM" id="SSF49452">
    <property type="entry name" value="Starch-binding domain-like"/>
    <property type="match status" value="1"/>
</dbReference>
<evidence type="ECO:0000313" key="4">
    <source>
        <dbReference type="EMBL" id="MEN7547709.1"/>
    </source>
</evidence>
<gene>
    <name evidence="4" type="ORF">AAG747_07310</name>
</gene>
<accession>A0AAW9RSG4</accession>
<protein>
    <submittedName>
        <fullName evidence="4">Ig-like domain-containing protein</fullName>
    </submittedName>
</protein>
<evidence type="ECO:0000256" key="2">
    <source>
        <dbReference type="SAM" id="MobiDB-lite"/>
    </source>
</evidence>
<dbReference type="AlphaFoldDB" id="A0AAW9RSG4"/>
<organism evidence="4 5">
    <name type="scientific">Rapidithrix thailandica</name>
    <dbReference type="NCBI Taxonomy" id="413964"/>
    <lineage>
        <taxon>Bacteria</taxon>
        <taxon>Pseudomonadati</taxon>
        <taxon>Bacteroidota</taxon>
        <taxon>Cytophagia</taxon>
        <taxon>Cytophagales</taxon>
        <taxon>Flammeovirgaceae</taxon>
        <taxon>Rapidithrix</taxon>
    </lineage>
</organism>
<sequence length="531" mass="60183">MASMILLSRCANQQAPTGGPRDTIPPTLISSIPKDQSTNYKGKIIKLEFDEAIDAKDVRKDLIITPLSDVIYNTRVKKNTLILEFNEELEPNTTYTLNFQQSIGDLNENNKTEPISIAFSTGSEIDSMYVSGKITDLMSGKKLEKASVALYPYTDDTLNIEGNKPYYLTKTDKEGRYILQNLKPGIYKIFALAKEGQNIRYNERGDKIAFLSEDLEINRSIDSLDFKVTDFDSKDLEFIRPSNKNHYVELGFNKTIVDYTVKPLEAKYDGLIIPQGYGDILRLYNLSENTTDSIEVFFSATDSILNKIEDTVKVLFEPLEKEKDKASFSITGVFPKETSMVAGQTFDMELQFDKPVSSFNLDKIQFAVDGDTTSATGLFEHSMNAYRTSFVFHNLSYQQSLSARFDTASFISIESDTSYLKTASFSVKDKRKFGSIAGTVTTNHPSFIIQLLDNNYKVEAEIKNQKQYRFDYVAPGEKILRILIDENQNGKWDKGSFNEKILPEDVYIQPGTINIKANWEIKNVKETTIVF</sequence>
<feature type="domain" description="SbsA Ig-like" evidence="3">
    <location>
        <begin position="22"/>
        <end position="121"/>
    </location>
</feature>